<evidence type="ECO:0008006" key="5">
    <source>
        <dbReference type="Google" id="ProtNLM"/>
    </source>
</evidence>
<evidence type="ECO:0000313" key="4">
    <source>
        <dbReference type="Proteomes" id="UP000233524"/>
    </source>
</evidence>
<feature type="compositionally biased region" description="Low complexity" evidence="2">
    <location>
        <begin position="163"/>
        <end position="175"/>
    </location>
</feature>
<dbReference type="PANTHER" id="PTHR13245:SF14">
    <property type="entry name" value="RRP15-LIKE PROTEIN"/>
    <property type="match status" value="1"/>
</dbReference>
<dbReference type="GO" id="GO:0000470">
    <property type="term" value="P:maturation of LSU-rRNA"/>
    <property type="evidence" value="ECO:0007669"/>
    <property type="project" value="TreeGrafter"/>
</dbReference>
<dbReference type="PANTHER" id="PTHR13245">
    <property type="entry name" value="RRP15-LIKE PROTEIN"/>
    <property type="match status" value="1"/>
</dbReference>
<dbReference type="InParanoid" id="A0A2N3NE38"/>
<dbReference type="Proteomes" id="UP000233524">
    <property type="component" value="Unassembled WGS sequence"/>
</dbReference>
<dbReference type="AlphaFoldDB" id="A0A2N3NE38"/>
<proteinExistence type="inferred from homology"/>
<dbReference type="VEuPathDB" id="FungiDB:jhhlp_002454"/>
<feature type="compositionally biased region" description="Acidic residues" evidence="2">
    <location>
        <begin position="107"/>
        <end position="119"/>
    </location>
</feature>
<sequence length="296" mass="32134">MAGRQTKKRGPESSASHPLKKRRKQPAYESDSEPEPEEAQDFSAVNLLDSEDDIENAKVDDGAATDADSSSSDEEEQTTQARKREVKKTAFKPVEDDGSDSGSDSGSGDDWDDSPDVSDAEISATAREKRPAKRNDPSAFATSLSKILSTKLSTTKRSDPVLARSADAQSSARAAADSVLEVKARKHMKEEKLKALEKGRIRDVMAPEEGTGRTMTDVLDDERRLRRVAQRGVVKLFNAVRAAQTKAAEASKKGKDEGIIGMNRREEKVNEMSKKGFLDLIASGGGKLKKGPLEEA</sequence>
<dbReference type="Pfam" id="PF07890">
    <property type="entry name" value="Rrp15p"/>
    <property type="match status" value="1"/>
</dbReference>
<dbReference type="InterPro" id="IPR012459">
    <property type="entry name" value="Rrp15"/>
</dbReference>
<reference evidence="3 4" key="1">
    <citation type="journal article" date="2017" name="G3 (Bethesda)">
        <title>First Draft Genome Sequence of the Pathogenic Fungus Lomentospora prolificans (Formerly Scedosporium prolificans).</title>
        <authorList>
            <person name="Luo R."/>
            <person name="Zimin A."/>
            <person name="Workman R."/>
            <person name="Fan Y."/>
            <person name="Pertea G."/>
            <person name="Grossman N."/>
            <person name="Wear M.P."/>
            <person name="Jia B."/>
            <person name="Miller H."/>
            <person name="Casadevall A."/>
            <person name="Timp W."/>
            <person name="Zhang S.X."/>
            <person name="Salzberg S.L."/>
        </authorList>
    </citation>
    <scope>NUCLEOTIDE SEQUENCE [LARGE SCALE GENOMIC DNA]</scope>
    <source>
        <strain evidence="3 4">JHH-5317</strain>
    </source>
</reference>
<dbReference type="EMBL" id="NLAX01000008">
    <property type="protein sequence ID" value="PKS10698.1"/>
    <property type="molecule type" value="Genomic_DNA"/>
</dbReference>
<keyword evidence="4" id="KW-1185">Reference proteome</keyword>
<evidence type="ECO:0000256" key="2">
    <source>
        <dbReference type="SAM" id="MobiDB-lite"/>
    </source>
</evidence>
<gene>
    <name evidence="3" type="ORF">jhhlp_002454</name>
</gene>
<name>A0A2N3NE38_9PEZI</name>
<organism evidence="3 4">
    <name type="scientific">Lomentospora prolificans</name>
    <dbReference type="NCBI Taxonomy" id="41688"/>
    <lineage>
        <taxon>Eukaryota</taxon>
        <taxon>Fungi</taxon>
        <taxon>Dikarya</taxon>
        <taxon>Ascomycota</taxon>
        <taxon>Pezizomycotina</taxon>
        <taxon>Sordariomycetes</taxon>
        <taxon>Hypocreomycetidae</taxon>
        <taxon>Microascales</taxon>
        <taxon>Microascaceae</taxon>
        <taxon>Lomentospora</taxon>
    </lineage>
</organism>
<dbReference type="GO" id="GO:0000460">
    <property type="term" value="P:maturation of 5.8S rRNA"/>
    <property type="evidence" value="ECO:0007669"/>
    <property type="project" value="TreeGrafter"/>
</dbReference>
<dbReference type="FunCoup" id="A0A2N3NE38">
    <property type="interactions" value="314"/>
</dbReference>
<feature type="region of interest" description="Disordered" evidence="2">
    <location>
        <begin position="1"/>
        <end position="175"/>
    </location>
</feature>
<evidence type="ECO:0000256" key="1">
    <source>
        <dbReference type="ARBA" id="ARBA00007462"/>
    </source>
</evidence>
<feature type="compositionally biased region" description="Basic and acidic residues" evidence="2">
    <location>
        <begin position="126"/>
        <end position="136"/>
    </location>
</feature>
<dbReference type="OrthoDB" id="20949at2759"/>
<feature type="compositionally biased region" description="Acidic residues" evidence="2">
    <location>
        <begin position="30"/>
        <end position="40"/>
    </location>
</feature>
<dbReference type="GO" id="GO:0030687">
    <property type="term" value="C:preribosome, large subunit precursor"/>
    <property type="evidence" value="ECO:0007669"/>
    <property type="project" value="TreeGrafter"/>
</dbReference>
<accession>A0A2N3NE38</accession>
<comment type="similarity">
    <text evidence="1">Belongs to the RRP15 family.</text>
</comment>
<protein>
    <recommendedName>
        <fullName evidence="5">Rrp15p-domain-containing protein</fullName>
    </recommendedName>
</protein>
<feature type="compositionally biased region" description="Low complexity" evidence="2">
    <location>
        <begin position="142"/>
        <end position="155"/>
    </location>
</feature>
<dbReference type="STRING" id="41688.A0A2N3NE38"/>
<comment type="caution">
    <text evidence="3">The sequence shown here is derived from an EMBL/GenBank/DDBJ whole genome shotgun (WGS) entry which is preliminary data.</text>
</comment>
<evidence type="ECO:0000313" key="3">
    <source>
        <dbReference type="EMBL" id="PKS10698.1"/>
    </source>
</evidence>